<dbReference type="GO" id="GO:0072354">
    <property type="term" value="F:histone H3T3 kinase activity"/>
    <property type="evidence" value="ECO:0007669"/>
    <property type="project" value="TreeGrafter"/>
</dbReference>
<keyword evidence="4 9" id="KW-0547">Nucleotide-binding</keyword>
<dbReference type="EC" id="2.7.11.1" evidence="1"/>
<evidence type="ECO:0000256" key="9">
    <source>
        <dbReference type="PROSITE-ProRule" id="PRU10141"/>
    </source>
</evidence>
<evidence type="ECO:0000256" key="4">
    <source>
        <dbReference type="ARBA" id="ARBA00022741"/>
    </source>
</evidence>
<sequence>MTLDNDLWHSRPTTHFAQEMNRSRRKPLRTYGRKKNIKRRICVTNINVTNITNYTLLVVNPARNPSKQNCDLDIYNSSTESKFDRLIGKKPTNIFLSSNSSLSSSEQKSGLKGSSLLSTLGSINEKLPLESLSGKYLENEVAIASSGDDTKKSSLFHVETKQFVEIKSRTRKLRLSKRFSLSRRQEKIGNSTPIGRNAKELKNSPIEWGLSPIPGTVENDSLNSSKSPDMFELDSDNEKKSQEDNNPLPKRHSKINRSCFQRDSAKRDVNRRSSSHQTVGESSVEEVQNDSVVSCLADLFKDQNLEETPSMLSCNSLSPSKDSLDDQRTSNSGDISNELSLGLSMLEVGVAPDEYGAEDCKEQAFDEKEDDDSIVHNSPNCCSKISSLLEKPNSWTKTSLANSSRSFSSAIGHKEQEDAAESTCTSTTSSVPHFRSKCSKSFGSVFEDFFSVHELENSGDKCAKEADDENNDVSLKLQYSPVTSTGNFKADENNRQGEKEEVTTGEEEDCNGKEVSGEDYSDEEENYNYEDSNKKEEVSDEKVNFSDEDCHESFEKSEDRNEGKTINVLDADDSLCMTGFELGNDGTLVLEPGKKYRRSIFAHRQSKSSIGNISRAGCSRHSIIRPSAKLKASTRMTLITTTIEEDLDETVQLINVDEDKISAKQQVLNLCNQTDILIFDSVLPERKSKGMKKIGEGVYGEVFMMTDPTNKESIVVKIIPIEGNIEYNGDVQKKFHEIISEIHISQALSNLKKDKIDKAEFWTDVYCNIIACNCFQGEYPKFLLDLWDKYHKENVSENDSPDIFPQDQLYISLKMSHGGGDIQNHLFSSARQSYYTVVQVIFALAVAERALEFEHRDLHIGNILVSKTKEKHIFFKIDGVKFKLPTYLRKATIIDYTLSRMNSENLLFYNDLGKDEELFLGKGDLQFQIYRDMRVDVKNQWQNFEPKTNLRWIHYLATKCITATYNNKSSSIHKQYKEKLRKLADEATVYSSCYEYIMNSDSMIELYDIIE</sequence>
<feature type="compositionally biased region" description="Polar residues" evidence="10">
    <location>
        <begin position="311"/>
        <end position="321"/>
    </location>
</feature>
<dbReference type="PROSITE" id="PS50011">
    <property type="entry name" value="PROTEIN_KINASE_DOM"/>
    <property type="match status" value="1"/>
</dbReference>
<evidence type="ECO:0000256" key="2">
    <source>
        <dbReference type="ARBA" id="ARBA00022527"/>
    </source>
</evidence>
<evidence type="ECO:0000256" key="10">
    <source>
        <dbReference type="SAM" id="MobiDB-lite"/>
    </source>
</evidence>
<accession>A0A482WMB8</accession>
<evidence type="ECO:0000256" key="8">
    <source>
        <dbReference type="ARBA" id="ARBA00048679"/>
    </source>
</evidence>
<dbReference type="InterPro" id="IPR000719">
    <property type="entry name" value="Prot_kinase_dom"/>
</dbReference>
<dbReference type="Proteomes" id="UP000291343">
    <property type="component" value="Unassembled WGS sequence"/>
</dbReference>
<dbReference type="SMR" id="A0A482WMB8"/>
<dbReference type="AlphaFoldDB" id="A0A482WMB8"/>
<protein>
    <recommendedName>
        <fullName evidence="1">non-specific serine/threonine protein kinase</fullName>
        <ecNumber evidence="1">2.7.11.1</ecNumber>
    </recommendedName>
</protein>
<feature type="region of interest" description="Disordered" evidence="10">
    <location>
        <begin position="184"/>
        <end position="287"/>
    </location>
</feature>
<comment type="caution">
    <text evidence="12">The sequence shown here is derived from an EMBL/GenBank/DDBJ whole genome shotgun (WGS) entry which is preliminary data.</text>
</comment>
<feature type="region of interest" description="Disordered" evidence="10">
    <location>
        <begin position="477"/>
        <end position="558"/>
    </location>
</feature>
<dbReference type="SMART" id="SM01331">
    <property type="entry name" value="DUF3635"/>
    <property type="match status" value="1"/>
</dbReference>
<dbReference type="GO" id="GO:0005737">
    <property type="term" value="C:cytoplasm"/>
    <property type="evidence" value="ECO:0007669"/>
    <property type="project" value="TreeGrafter"/>
</dbReference>
<dbReference type="GO" id="GO:0035556">
    <property type="term" value="P:intracellular signal transduction"/>
    <property type="evidence" value="ECO:0007669"/>
    <property type="project" value="TreeGrafter"/>
</dbReference>
<feature type="compositionally biased region" description="Polar residues" evidence="10">
    <location>
        <begin position="218"/>
        <end position="227"/>
    </location>
</feature>
<dbReference type="PANTHER" id="PTHR24419">
    <property type="entry name" value="INTERLEUKIN-1 RECEPTOR-ASSOCIATED KINASE"/>
    <property type="match status" value="1"/>
</dbReference>
<dbReference type="OrthoDB" id="21018at2759"/>
<dbReference type="GO" id="GO:0005524">
    <property type="term" value="F:ATP binding"/>
    <property type="evidence" value="ECO:0007669"/>
    <property type="project" value="UniProtKB-UniRule"/>
</dbReference>
<dbReference type="EMBL" id="QKKF02031779">
    <property type="protein sequence ID" value="RZF34386.1"/>
    <property type="molecule type" value="Genomic_DNA"/>
</dbReference>
<dbReference type="InterPro" id="IPR024604">
    <property type="entry name" value="GSG2_C"/>
</dbReference>
<feature type="region of interest" description="Disordered" evidence="10">
    <location>
        <begin position="311"/>
        <end position="333"/>
    </location>
</feature>
<dbReference type="Gene3D" id="1.10.510.10">
    <property type="entry name" value="Transferase(Phosphotransferase) domain 1"/>
    <property type="match status" value="1"/>
</dbReference>
<keyword evidence="5" id="KW-0418">Kinase</keyword>
<evidence type="ECO:0000256" key="7">
    <source>
        <dbReference type="ARBA" id="ARBA00047899"/>
    </source>
</evidence>
<dbReference type="STRING" id="195883.A0A482WMB8"/>
<evidence type="ECO:0000313" key="12">
    <source>
        <dbReference type="EMBL" id="RZF34386.1"/>
    </source>
</evidence>
<dbReference type="Gene3D" id="3.30.200.20">
    <property type="entry name" value="Phosphorylase Kinase, domain 1"/>
    <property type="match status" value="1"/>
</dbReference>
<name>A0A482WMB8_LAOST</name>
<evidence type="ECO:0000256" key="6">
    <source>
        <dbReference type="ARBA" id="ARBA00022840"/>
    </source>
</evidence>
<reference evidence="12 13" key="1">
    <citation type="journal article" date="2017" name="Gigascience">
        <title>Genome sequence of the small brown planthopper, Laodelphax striatellus.</title>
        <authorList>
            <person name="Zhu J."/>
            <person name="Jiang F."/>
            <person name="Wang X."/>
            <person name="Yang P."/>
            <person name="Bao Y."/>
            <person name="Zhao W."/>
            <person name="Wang W."/>
            <person name="Lu H."/>
            <person name="Wang Q."/>
            <person name="Cui N."/>
            <person name="Li J."/>
            <person name="Chen X."/>
            <person name="Luo L."/>
            <person name="Yu J."/>
            <person name="Kang L."/>
            <person name="Cui F."/>
        </authorList>
    </citation>
    <scope>NUCLEOTIDE SEQUENCE [LARGE SCALE GENOMIC DNA]</scope>
    <source>
        <strain evidence="12">Lst14</strain>
    </source>
</reference>
<feature type="compositionally biased region" description="Basic and acidic residues" evidence="10">
    <location>
        <begin position="489"/>
        <end position="502"/>
    </location>
</feature>
<dbReference type="GO" id="GO:0000278">
    <property type="term" value="P:mitotic cell cycle"/>
    <property type="evidence" value="ECO:0007669"/>
    <property type="project" value="TreeGrafter"/>
</dbReference>
<evidence type="ECO:0000256" key="5">
    <source>
        <dbReference type="ARBA" id="ARBA00022777"/>
    </source>
</evidence>
<keyword evidence="13" id="KW-1185">Reference proteome</keyword>
<feature type="compositionally biased region" description="Acidic residues" evidence="10">
    <location>
        <begin position="517"/>
        <end position="528"/>
    </location>
</feature>
<feature type="region of interest" description="Disordered" evidence="10">
    <location>
        <begin position="408"/>
        <end position="434"/>
    </location>
</feature>
<comment type="catalytic activity">
    <reaction evidence="8">
        <text>L-seryl-[protein] + ATP = O-phospho-L-seryl-[protein] + ADP + H(+)</text>
        <dbReference type="Rhea" id="RHEA:17989"/>
        <dbReference type="Rhea" id="RHEA-COMP:9863"/>
        <dbReference type="Rhea" id="RHEA-COMP:11604"/>
        <dbReference type="ChEBI" id="CHEBI:15378"/>
        <dbReference type="ChEBI" id="CHEBI:29999"/>
        <dbReference type="ChEBI" id="CHEBI:30616"/>
        <dbReference type="ChEBI" id="CHEBI:83421"/>
        <dbReference type="ChEBI" id="CHEBI:456216"/>
        <dbReference type="EC" id="2.7.11.1"/>
    </reaction>
</comment>
<evidence type="ECO:0000313" key="13">
    <source>
        <dbReference type="Proteomes" id="UP000291343"/>
    </source>
</evidence>
<dbReference type="PROSITE" id="PS00107">
    <property type="entry name" value="PROTEIN_KINASE_ATP"/>
    <property type="match status" value="1"/>
</dbReference>
<dbReference type="SUPFAM" id="SSF56112">
    <property type="entry name" value="Protein kinase-like (PK-like)"/>
    <property type="match status" value="1"/>
</dbReference>
<feature type="domain" description="Protein kinase" evidence="11">
    <location>
        <begin position="688"/>
        <end position="1011"/>
    </location>
</feature>
<keyword evidence="2" id="KW-0723">Serine/threonine-protein kinase</keyword>
<feature type="compositionally biased region" description="Basic and acidic residues" evidence="10">
    <location>
        <begin position="531"/>
        <end position="545"/>
    </location>
</feature>
<evidence type="ECO:0000259" key="11">
    <source>
        <dbReference type="PROSITE" id="PS50011"/>
    </source>
</evidence>
<dbReference type="Pfam" id="PF12330">
    <property type="entry name" value="Haspin_kinase"/>
    <property type="match status" value="1"/>
</dbReference>
<evidence type="ECO:0000256" key="3">
    <source>
        <dbReference type="ARBA" id="ARBA00022679"/>
    </source>
</evidence>
<dbReference type="InParanoid" id="A0A482WMB8"/>
<evidence type="ECO:0000256" key="1">
    <source>
        <dbReference type="ARBA" id="ARBA00012513"/>
    </source>
</evidence>
<gene>
    <name evidence="12" type="ORF">LSTR_LSTR008925</name>
</gene>
<dbReference type="GO" id="GO:0005634">
    <property type="term" value="C:nucleus"/>
    <property type="evidence" value="ECO:0007669"/>
    <property type="project" value="TreeGrafter"/>
</dbReference>
<proteinExistence type="predicted"/>
<dbReference type="InterPro" id="IPR011009">
    <property type="entry name" value="Kinase-like_dom_sf"/>
</dbReference>
<keyword evidence="3" id="KW-0808">Transferase</keyword>
<dbReference type="InterPro" id="IPR017441">
    <property type="entry name" value="Protein_kinase_ATP_BS"/>
</dbReference>
<keyword evidence="6 9" id="KW-0067">ATP-binding</keyword>
<dbReference type="PANTHER" id="PTHR24419:SF18">
    <property type="entry name" value="SERINE_THREONINE-PROTEIN KINASE HASPIN"/>
    <property type="match status" value="1"/>
</dbReference>
<feature type="binding site" evidence="9">
    <location>
        <position position="717"/>
    </location>
    <ligand>
        <name>ATP</name>
        <dbReference type="ChEBI" id="CHEBI:30616"/>
    </ligand>
</feature>
<comment type="catalytic activity">
    <reaction evidence="7">
        <text>L-threonyl-[protein] + ATP = O-phospho-L-threonyl-[protein] + ADP + H(+)</text>
        <dbReference type="Rhea" id="RHEA:46608"/>
        <dbReference type="Rhea" id="RHEA-COMP:11060"/>
        <dbReference type="Rhea" id="RHEA-COMP:11605"/>
        <dbReference type="ChEBI" id="CHEBI:15378"/>
        <dbReference type="ChEBI" id="CHEBI:30013"/>
        <dbReference type="ChEBI" id="CHEBI:30616"/>
        <dbReference type="ChEBI" id="CHEBI:61977"/>
        <dbReference type="ChEBI" id="CHEBI:456216"/>
        <dbReference type="EC" id="2.7.11.1"/>
    </reaction>
</comment>
<organism evidence="12 13">
    <name type="scientific">Laodelphax striatellus</name>
    <name type="common">Small brown planthopper</name>
    <name type="synonym">Delphax striatella</name>
    <dbReference type="NCBI Taxonomy" id="195883"/>
    <lineage>
        <taxon>Eukaryota</taxon>
        <taxon>Metazoa</taxon>
        <taxon>Ecdysozoa</taxon>
        <taxon>Arthropoda</taxon>
        <taxon>Hexapoda</taxon>
        <taxon>Insecta</taxon>
        <taxon>Pterygota</taxon>
        <taxon>Neoptera</taxon>
        <taxon>Paraneoptera</taxon>
        <taxon>Hemiptera</taxon>
        <taxon>Auchenorrhyncha</taxon>
        <taxon>Fulgoroidea</taxon>
        <taxon>Delphacidae</taxon>
        <taxon>Criomorphinae</taxon>
        <taxon>Laodelphax</taxon>
    </lineage>
</organism>